<protein>
    <submittedName>
        <fullName evidence="4">Maleylacetoacetate isomerase</fullName>
    </submittedName>
</protein>
<dbReference type="PANTHER" id="PTHR42673:SF21">
    <property type="entry name" value="GLUTATHIONE S-TRANSFERASE YFCF"/>
    <property type="match status" value="1"/>
</dbReference>
<dbReference type="CDD" id="cd03191">
    <property type="entry name" value="GST_C_Zeta"/>
    <property type="match status" value="1"/>
</dbReference>
<dbReference type="CDD" id="cd03042">
    <property type="entry name" value="GST_N_Zeta"/>
    <property type="match status" value="1"/>
</dbReference>
<dbReference type="Gene3D" id="3.40.30.10">
    <property type="entry name" value="Glutaredoxin"/>
    <property type="match status" value="1"/>
</dbReference>
<accession>A0A840ME11</accession>
<dbReference type="Pfam" id="PF13417">
    <property type="entry name" value="GST_N_3"/>
    <property type="match status" value="1"/>
</dbReference>
<evidence type="ECO:0000259" key="2">
    <source>
        <dbReference type="PROSITE" id="PS50404"/>
    </source>
</evidence>
<dbReference type="InterPro" id="IPR034330">
    <property type="entry name" value="GST_Zeta_C"/>
</dbReference>
<organism evidence="4 5">
    <name type="scientific">Chitinivorax tropicus</name>
    <dbReference type="NCBI Taxonomy" id="714531"/>
    <lineage>
        <taxon>Bacteria</taxon>
        <taxon>Pseudomonadati</taxon>
        <taxon>Pseudomonadota</taxon>
        <taxon>Betaproteobacteria</taxon>
        <taxon>Chitinivorax</taxon>
    </lineage>
</organism>
<dbReference type="GO" id="GO:0006749">
    <property type="term" value="P:glutathione metabolic process"/>
    <property type="evidence" value="ECO:0007669"/>
    <property type="project" value="TreeGrafter"/>
</dbReference>
<evidence type="ECO:0000256" key="1">
    <source>
        <dbReference type="ARBA" id="ARBA00010007"/>
    </source>
</evidence>
<dbReference type="SUPFAM" id="SSF47616">
    <property type="entry name" value="GST C-terminal domain-like"/>
    <property type="match status" value="1"/>
</dbReference>
<dbReference type="PROSITE" id="PS50404">
    <property type="entry name" value="GST_NTER"/>
    <property type="match status" value="1"/>
</dbReference>
<feature type="domain" description="GST C-terminal" evidence="3">
    <location>
        <begin position="87"/>
        <end position="214"/>
    </location>
</feature>
<sequence length="214" mass="23602">MELYTYFRSSAAFRVRIALNLKGLPYTPQFIHLLNHGGEQHSVAYKQLNPAELVPTLIDGNRILTQSLAICEYLEETHPEIPLLPSSPLDRAWVRAIALGIACDIHPINNLRVLQYLSNELAVTDDAKTGWAQHWIKLGFAALENQLAGDARTGLCCLGNTPTLADVCLIPQVFNAQRFQVDMDAYPTLQRIATHCQSLPAFSTAAPAQQPDAA</sequence>
<gene>
    <name evidence="4" type="ORF">HNQ59_000180</name>
</gene>
<dbReference type="GO" id="GO:0006559">
    <property type="term" value="P:L-phenylalanine catabolic process"/>
    <property type="evidence" value="ECO:0007669"/>
    <property type="project" value="TreeGrafter"/>
</dbReference>
<dbReference type="GO" id="GO:0016034">
    <property type="term" value="F:maleylacetoacetate isomerase activity"/>
    <property type="evidence" value="ECO:0007669"/>
    <property type="project" value="TreeGrafter"/>
</dbReference>
<keyword evidence="4" id="KW-0413">Isomerase</keyword>
<feature type="domain" description="GST N-terminal" evidence="2">
    <location>
        <begin position="1"/>
        <end position="82"/>
    </location>
</feature>
<dbReference type="SFLD" id="SFLDS00019">
    <property type="entry name" value="Glutathione_Transferase_(cytos"/>
    <property type="match status" value="1"/>
</dbReference>
<dbReference type="GO" id="GO:0005737">
    <property type="term" value="C:cytoplasm"/>
    <property type="evidence" value="ECO:0007669"/>
    <property type="project" value="InterPro"/>
</dbReference>
<dbReference type="SFLD" id="SFLDG00358">
    <property type="entry name" value="Main_(cytGST)"/>
    <property type="match status" value="1"/>
</dbReference>
<dbReference type="InterPro" id="IPR040079">
    <property type="entry name" value="Glutathione_S-Trfase"/>
</dbReference>
<name>A0A840ME11_9PROT</name>
<reference evidence="4 5" key="1">
    <citation type="submission" date="2020-08" db="EMBL/GenBank/DDBJ databases">
        <title>Genomic Encyclopedia of Type Strains, Phase IV (KMG-IV): sequencing the most valuable type-strain genomes for metagenomic binning, comparative biology and taxonomic classification.</title>
        <authorList>
            <person name="Goeker M."/>
        </authorList>
    </citation>
    <scope>NUCLEOTIDE SEQUENCE [LARGE SCALE GENOMIC DNA]</scope>
    <source>
        <strain evidence="4 5">DSM 27165</strain>
    </source>
</reference>
<dbReference type="FunFam" id="1.20.1050.10:FF:000017">
    <property type="entry name" value="Maleylacetoacetate isomerase"/>
    <property type="match status" value="1"/>
</dbReference>
<dbReference type="InterPro" id="IPR004045">
    <property type="entry name" value="Glutathione_S-Trfase_N"/>
</dbReference>
<dbReference type="EMBL" id="JACHHY010000001">
    <property type="protein sequence ID" value="MBB5016918.1"/>
    <property type="molecule type" value="Genomic_DNA"/>
</dbReference>
<dbReference type="NCBIfam" id="TIGR01262">
    <property type="entry name" value="maiA"/>
    <property type="match status" value="1"/>
</dbReference>
<dbReference type="InterPro" id="IPR010987">
    <property type="entry name" value="Glutathione-S-Trfase_C-like"/>
</dbReference>
<dbReference type="InterPro" id="IPR005955">
    <property type="entry name" value="GST_Zeta"/>
</dbReference>
<dbReference type="AlphaFoldDB" id="A0A840ME11"/>
<dbReference type="PROSITE" id="PS50405">
    <property type="entry name" value="GST_CTER"/>
    <property type="match status" value="1"/>
</dbReference>
<dbReference type="PANTHER" id="PTHR42673">
    <property type="entry name" value="MALEYLACETOACETATE ISOMERASE"/>
    <property type="match status" value="1"/>
</dbReference>
<proteinExistence type="inferred from homology"/>
<dbReference type="RefSeq" id="WP_184033868.1">
    <property type="nucleotide sequence ID" value="NZ_JACHHY010000001.1"/>
</dbReference>
<dbReference type="InterPro" id="IPR034333">
    <property type="entry name" value="GST_Zeta_N"/>
</dbReference>
<dbReference type="SUPFAM" id="SSF52833">
    <property type="entry name" value="Thioredoxin-like"/>
    <property type="match status" value="1"/>
</dbReference>
<dbReference type="GO" id="GO:0004364">
    <property type="term" value="F:glutathione transferase activity"/>
    <property type="evidence" value="ECO:0007669"/>
    <property type="project" value="TreeGrafter"/>
</dbReference>
<evidence type="ECO:0000313" key="5">
    <source>
        <dbReference type="Proteomes" id="UP000575898"/>
    </source>
</evidence>
<keyword evidence="5" id="KW-1185">Reference proteome</keyword>
<evidence type="ECO:0000259" key="3">
    <source>
        <dbReference type="PROSITE" id="PS50405"/>
    </source>
</evidence>
<comment type="similarity">
    <text evidence="1">Belongs to the GST superfamily. Zeta family.</text>
</comment>
<dbReference type="Proteomes" id="UP000575898">
    <property type="component" value="Unassembled WGS sequence"/>
</dbReference>
<dbReference type="InterPro" id="IPR036282">
    <property type="entry name" value="Glutathione-S-Trfase_C_sf"/>
</dbReference>
<dbReference type="InterPro" id="IPR036249">
    <property type="entry name" value="Thioredoxin-like_sf"/>
</dbReference>
<evidence type="ECO:0000313" key="4">
    <source>
        <dbReference type="EMBL" id="MBB5016918.1"/>
    </source>
</evidence>
<dbReference type="Gene3D" id="1.20.1050.10">
    <property type="match status" value="1"/>
</dbReference>
<comment type="caution">
    <text evidence="4">The sequence shown here is derived from an EMBL/GenBank/DDBJ whole genome shotgun (WGS) entry which is preliminary data.</text>
</comment>